<feature type="transmembrane region" description="Helical" evidence="11">
    <location>
        <begin position="377"/>
        <end position="398"/>
    </location>
</feature>
<evidence type="ECO:0000256" key="8">
    <source>
        <dbReference type="ARBA" id="ARBA00022692"/>
    </source>
</evidence>
<comment type="similarity">
    <text evidence="3 12">Belongs to the binding-protein-dependent transport system permease family. MalFG subfamily.</text>
</comment>
<evidence type="ECO:0000256" key="4">
    <source>
        <dbReference type="ARBA" id="ARBA00022448"/>
    </source>
</evidence>
<evidence type="ECO:0000313" key="15">
    <source>
        <dbReference type="Proteomes" id="UP001595617"/>
    </source>
</evidence>
<dbReference type="SUPFAM" id="SSF161098">
    <property type="entry name" value="MetI-like"/>
    <property type="match status" value="1"/>
</dbReference>
<evidence type="ECO:0000256" key="5">
    <source>
        <dbReference type="ARBA" id="ARBA00022475"/>
    </source>
</evidence>
<dbReference type="InterPro" id="IPR029345">
    <property type="entry name" value="MalF_P2"/>
</dbReference>
<dbReference type="InterPro" id="IPR035277">
    <property type="entry name" value="MalF_N"/>
</dbReference>
<dbReference type="Gene3D" id="2.40.430.10">
    <property type="entry name" value="D-maltodextrin-binding protein, MBP"/>
    <property type="match status" value="1"/>
</dbReference>
<comment type="subcellular location">
    <subcellularLocation>
        <location evidence="2 12">Cell inner membrane</location>
        <topology evidence="2 12">Multi-pass membrane protein</topology>
    </subcellularLocation>
    <subcellularLocation>
        <location evidence="11">Cell membrane</location>
        <topology evidence="11">Multi-pass membrane protein</topology>
    </subcellularLocation>
</comment>
<evidence type="ECO:0000256" key="9">
    <source>
        <dbReference type="ARBA" id="ARBA00022989"/>
    </source>
</evidence>
<evidence type="ECO:0000256" key="10">
    <source>
        <dbReference type="ARBA" id="ARBA00023136"/>
    </source>
</evidence>
<dbReference type="InterPro" id="IPR047103">
    <property type="entry name" value="MalF_P2_sf"/>
</dbReference>
<keyword evidence="7 12" id="KW-0762">Sugar transport</keyword>
<comment type="function">
    <text evidence="1 12">Part of the ABC transporter complex MalEFGK involved in maltose/maltodextrin import. Probably responsible for the translocation of the substrate across the membrane.</text>
</comment>
<reference evidence="15" key="1">
    <citation type="journal article" date="2019" name="Int. J. Syst. Evol. Microbiol.">
        <title>The Global Catalogue of Microorganisms (GCM) 10K type strain sequencing project: providing services to taxonomists for standard genome sequencing and annotation.</title>
        <authorList>
            <consortium name="The Broad Institute Genomics Platform"/>
            <consortium name="The Broad Institute Genome Sequencing Center for Infectious Disease"/>
            <person name="Wu L."/>
            <person name="Ma J."/>
        </authorList>
    </citation>
    <scope>NUCLEOTIDE SEQUENCE [LARGE SCALE GENOMIC DNA]</scope>
    <source>
        <strain evidence="15">IBRC 10765</strain>
    </source>
</reference>
<feature type="transmembrane region" description="Helical" evidence="11">
    <location>
        <begin position="432"/>
        <end position="454"/>
    </location>
</feature>
<keyword evidence="5" id="KW-1003">Cell membrane</keyword>
<gene>
    <name evidence="14" type="primary">malF</name>
    <name evidence="14" type="ORF">ACFOOG_03350</name>
</gene>
<comment type="caution">
    <text evidence="14">The sequence shown here is derived from an EMBL/GenBank/DDBJ whole genome shotgun (WGS) entry which is preliminary data.</text>
</comment>
<dbReference type="Gene3D" id="1.10.3720.10">
    <property type="entry name" value="MetI-like"/>
    <property type="match status" value="1"/>
</dbReference>
<name>A0ABV7ZUL1_9GAMM</name>
<evidence type="ECO:0000256" key="1">
    <source>
        <dbReference type="ARBA" id="ARBA00002264"/>
    </source>
</evidence>
<feature type="transmembrane region" description="Helical" evidence="11">
    <location>
        <begin position="75"/>
        <end position="99"/>
    </location>
</feature>
<feature type="transmembrane region" description="Helical" evidence="11">
    <location>
        <begin position="545"/>
        <end position="567"/>
    </location>
</feature>
<keyword evidence="6 12" id="KW-0997">Cell inner membrane</keyword>
<dbReference type="EMBL" id="JBHRYR010000002">
    <property type="protein sequence ID" value="MFC3851861.1"/>
    <property type="molecule type" value="Genomic_DNA"/>
</dbReference>
<keyword evidence="4 11" id="KW-0813">Transport</keyword>
<evidence type="ECO:0000256" key="12">
    <source>
        <dbReference type="RuleBase" id="RU367050"/>
    </source>
</evidence>
<keyword evidence="15" id="KW-1185">Reference proteome</keyword>
<dbReference type="PANTHER" id="PTHR47314">
    <property type="entry name" value="MALTOSE/MALTODEXTRIN TRANSPORT SYSTEM PERMEASE PROTEIN MALF"/>
    <property type="match status" value="1"/>
</dbReference>
<dbReference type="SUPFAM" id="SSF160964">
    <property type="entry name" value="MalF N-terminal region-like"/>
    <property type="match status" value="1"/>
</dbReference>
<organism evidence="14 15">
    <name type="scientific">Saccharospirillum mangrovi</name>
    <dbReference type="NCBI Taxonomy" id="2161747"/>
    <lineage>
        <taxon>Bacteria</taxon>
        <taxon>Pseudomonadati</taxon>
        <taxon>Pseudomonadota</taxon>
        <taxon>Gammaproteobacteria</taxon>
        <taxon>Oceanospirillales</taxon>
        <taxon>Saccharospirillaceae</taxon>
        <taxon>Saccharospirillum</taxon>
    </lineage>
</organism>
<evidence type="ECO:0000256" key="6">
    <source>
        <dbReference type="ARBA" id="ARBA00022519"/>
    </source>
</evidence>
<feature type="transmembrane region" description="Helical" evidence="11">
    <location>
        <begin position="342"/>
        <end position="370"/>
    </location>
</feature>
<dbReference type="InterPro" id="IPR035906">
    <property type="entry name" value="MetI-like_sf"/>
</dbReference>
<dbReference type="Pfam" id="PF00528">
    <property type="entry name" value="BPD_transp_1"/>
    <property type="match status" value="1"/>
</dbReference>
<dbReference type="InterPro" id="IPR000515">
    <property type="entry name" value="MetI-like"/>
</dbReference>
<keyword evidence="8 11" id="KW-0812">Transmembrane</keyword>
<evidence type="ECO:0000259" key="13">
    <source>
        <dbReference type="PROSITE" id="PS50928"/>
    </source>
</evidence>
<evidence type="ECO:0000256" key="3">
    <source>
        <dbReference type="ARBA" id="ARBA00009047"/>
    </source>
</evidence>
<protein>
    <recommendedName>
        <fullName evidence="12">Maltose/maltodextrin transport system permease protein</fullName>
    </recommendedName>
</protein>
<keyword evidence="10 11" id="KW-0472">Membrane</keyword>
<dbReference type="PANTHER" id="PTHR47314:SF1">
    <property type="entry name" value="MALTOSE_MALTODEXTRIN TRANSPORT SYSTEM PERMEASE PROTEIN MALF"/>
    <property type="match status" value="1"/>
</dbReference>
<evidence type="ECO:0000256" key="7">
    <source>
        <dbReference type="ARBA" id="ARBA00022597"/>
    </source>
</evidence>
<dbReference type="RefSeq" id="WP_380693348.1">
    <property type="nucleotide sequence ID" value="NZ_JBHRYR010000002.1"/>
</dbReference>
<feature type="transmembrane region" description="Helical" evidence="11">
    <location>
        <begin position="22"/>
        <end position="43"/>
    </location>
</feature>
<dbReference type="NCBIfam" id="NF008232">
    <property type="entry name" value="PRK10999.1"/>
    <property type="match status" value="1"/>
</dbReference>
<comment type="subunit">
    <text evidence="12">The complex is composed of two ATP-binding proteins (MalK), two transmembrane proteins (MalG and MalF) and a solute-binding protein (MalE).</text>
</comment>
<evidence type="ECO:0000256" key="11">
    <source>
        <dbReference type="RuleBase" id="RU363032"/>
    </source>
</evidence>
<feature type="domain" description="ABC transmembrane type-1" evidence="13">
    <location>
        <begin position="343"/>
        <end position="566"/>
    </location>
</feature>
<accession>A0ABV7ZUL1</accession>
<feature type="transmembrane region" description="Helical" evidence="11">
    <location>
        <begin position="49"/>
        <end position="68"/>
    </location>
</feature>
<dbReference type="Gene3D" id="1.20.58.370">
    <property type="entry name" value="MalF N-terminal region-like"/>
    <property type="match status" value="1"/>
</dbReference>
<dbReference type="Pfam" id="PF14785">
    <property type="entry name" value="MalF_P2"/>
    <property type="match status" value="1"/>
</dbReference>
<evidence type="ECO:0000256" key="2">
    <source>
        <dbReference type="ARBA" id="ARBA00004429"/>
    </source>
</evidence>
<proteinExistence type="inferred from homology"/>
<evidence type="ECO:0000313" key="14">
    <source>
        <dbReference type="EMBL" id="MFC3851861.1"/>
    </source>
</evidence>
<dbReference type="Proteomes" id="UP001595617">
    <property type="component" value="Unassembled WGS sequence"/>
</dbReference>
<dbReference type="PROSITE" id="PS50928">
    <property type="entry name" value="ABC_TM1"/>
    <property type="match status" value="1"/>
</dbReference>
<keyword evidence="9 11" id="KW-1133">Transmembrane helix</keyword>
<dbReference type="Gene3D" id="3.10.650.10">
    <property type="entry name" value="MalF N-terminal region-like"/>
    <property type="match status" value="1"/>
</dbReference>
<sequence length="576" mass="63535">MANPNAIPMAPEAHNVPAWQKAVQWVVILVLSGSLLFLATLMYSSGDVLFASAMIALAGVIGFVYLNPRIYVARYLLPGLALIGLFSIFPLSYTVLLSFTNYSSSNLISFDRAKTTLLRQTYTDEGGTVPFELYPAANGQFRLVIHYPEQSYASAPLTLAAGPDATPQAISLQPISTPLAEAPATLRDVLANRAGLQALSAEIPDVGVLTYSGPRAFGAVRALYQEDTEDPNRLLNQQTGEALVPDFTRGFFYRDTPQRQAILADVDLLTEIRDGSASVLDLQTLNNLNRTQVQAEFRNLQADLERALREYRVVPGFQVNTGLANYRRIFVEEGMLAPFVKIFTWTVIFASFTVAATYLLGLVLACLLNWKLVKGSVIYRVLMILPYAVPAFISIQIFKGLFNQNFGEINLILEFFFGVKPAWFTDPTLAKVMILITNLWLGYPYMMILGLGMLQSISDDLYEAAYLEGSGIINNFFRITLPLVSKPMIPLLISTFAFNFNNFLLIYLLTKGGPNILGANPLAGETDLLISYAFRLAFGDSTNEYALGAAIGGLIFLLIVALSLFYIRYARVDVAR</sequence>
<feature type="transmembrane region" description="Helical" evidence="11">
    <location>
        <begin position="488"/>
        <end position="509"/>
    </location>
</feature>
<dbReference type="CDD" id="cd06261">
    <property type="entry name" value="TM_PBP2"/>
    <property type="match status" value="1"/>
</dbReference>